<dbReference type="RefSeq" id="XP_013638522.1">
    <property type="nucleotide sequence ID" value="XM_013783068.1"/>
</dbReference>
<dbReference type="KEGG" id="boe:106343767"/>
<dbReference type="OMA" id="RYLQTRW"/>
<organism evidence="2 3">
    <name type="scientific">Brassica oleracea var. oleracea</name>
    <dbReference type="NCBI Taxonomy" id="109376"/>
    <lineage>
        <taxon>Eukaryota</taxon>
        <taxon>Viridiplantae</taxon>
        <taxon>Streptophyta</taxon>
        <taxon>Embryophyta</taxon>
        <taxon>Tracheophyta</taxon>
        <taxon>Spermatophyta</taxon>
        <taxon>Magnoliopsida</taxon>
        <taxon>eudicotyledons</taxon>
        <taxon>Gunneridae</taxon>
        <taxon>Pentapetalae</taxon>
        <taxon>rosids</taxon>
        <taxon>malvids</taxon>
        <taxon>Brassicales</taxon>
        <taxon>Brassicaceae</taxon>
        <taxon>Brassiceae</taxon>
        <taxon>Brassica</taxon>
    </lineage>
</organism>
<dbReference type="NCBIfam" id="TIGR01615">
    <property type="entry name" value="A_thal_3542"/>
    <property type="match status" value="1"/>
</dbReference>
<dbReference type="HOGENOM" id="CLU_042726_1_0_1"/>
<sequence>MGFSRAKRVTDPLADEVRARLVGCSFSSGSEHSGDGIDDYDDDSPCLSDLVQGFLEDEANQSVNEEPRWCDSDSESDSDSDSERVDLPDFAEDIAKILRNTLGEDNYGRMVLFHVARAMEMLPSLGSDQEQRAVSRRKLMSLLRGFGHNAAICKTKWKSSGGLTAGNHEFIDVVYTPAAAASPQTVRYIVDLDFASRFQIARPTAQYSRVLQSLPAVFVGRGDDLKRILRLVCDAARLSLRSRGLTLPPWRKNRYLQTRWLGSYKRTVNLTPSSPAVNTVMCRAIGFDNAVGDRLSNLKNRATCHFLTRNFP</sequence>
<feature type="region of interest" description="Disordered" evidence="1">
    <location>
        <begin position="57"/>
        <end position="85"/>
    </location>
</feature>
<dbReference type="eggNOG" id="ENOG502QTYV">
    <property type="taxonomic scope" value="Eukaryota"/>
</dbReference>
<dbReference type="PANTHER" id="PTHR31579:SF84">
    <property type="entry name" value="F21O3.6 PROTEIN"/>
    <property type="match status" value="1"/>
</dbReference>
<protein>
    <recommendedName>
        <fullName evidence="4">DUF506 family protein</fullName>
    </recommendedName>
</protein>
<dbReference type="AlphaFoldDB" id="A0A0D3CM27"/>
<dbReference type="STRING" id="109376.A0A0D3CM27"/>
<name>A0A0D3CM27_BRAOL</name>
<dbReference type="OrthoDB" id="548115at2759"/>
<dbReference type="Proteomes" id="UP000032141">
    <property type="component" value="Chromosome C5"/>
</dbReference>
<evidence type="ECO:0000313" key="2">
    <source>
        <dbReference type="EnsemblPlants" id="Bo5g141610.1"/>
    </source>
</evidence>
<evidence type="ECO:0008006" key="4">
    <source>
        <dbReference type="Google" id="ProtNLM"/>
    </source>
</evidence>
<keyword evidence="3" id="KW-1185">Reference proteome</keyword>
<reference evidence="2 3" key="1">
    <citation type="journal article" date="2014" name="Genome Biol.">
        <title>Transcriptome and methylome profiling reveals relics of genome dominance in the mesopolyploid Brassica oleracea.</title>
        <authorList>
            <person name="Parkin I.A."/>
            <person name="Koh C."/>
            <person name="Tang H."/>
            <person name="Robinson S.J."/>
            <person name="Kagale S."/>
            <person name="Clarke W.E."/>
            <person name="Town C.D."/>
            <person name="Nixon J."/>
            <person name="Krishnakumar V."/>
            <person name="Bidwell S.L."/>
            <person name="Denoeud F."/>
            <person name="Belcram H."/>
            <person name="Links M.G."/>
            <person name="Just J."/>
            <person name="Clarke C."/>
            <person name="Bender T."/>
            <person name="Huebert T."/>
            <person name="Mason A.S."/>
            <person name="Pires J.C."/>
            <person name="Barker G."/>
            <person name="Moore J."/>
            <person name="Walley P.G."/>
            <person name="Manoli S."/>
            <person name="Batley J."/>
            <person name="Edwards D."/>
            <person name="Nelson M.N."/>
            <person name="Wang X."/>
            <person name="Paterson A.H."/>
            <person name="King G."/>
            <person name="Bancroft I."/>
            <person name="Chalhoub B."/>
            <person name="Sharpe A.G."/>
        </authorList>
    </citation>
    <scope>NUCLEOTIDE SEQUENCE</scope>
    <source>
        <strain evidence="2 3">cv. TO1000</strain>
    </source>
</reference>
<reference evidence="2" key="2">
    <citation type="submission" date="2015-03" db="UniProtKB">
        <authorList>
            <consortium name="EnsemblPlants"/>
        </authorList>
    </citation>
    <scope>IDENTIFICATION</scope>
</reference>
<feature type="region of interest" description="Disordered" evidence="1">
    <location>
        <begin position="25"/>
        <end position="44"/>
    </location>
</feature>
<dbReference type="Pfam" id="PF04720">
    <property type="entry name" value="PDDEXK_6"/>
    <property type="match status" value="1"/>
</dbReference>
<dbReference type="Gramene" id="Bo5g141610.1">
    <property type="protein sequence ID" value="Bo5g141610.1"/>
    <property type="gene ID" value="Bo5g141610"/>
</dbReference>
<evidence type="ECO:0000313" key="3">
    <source>
        <dbReference type="Proteomes" id="UP000032141"/>
    </source>
</evidence>
<accession>A0A0D3CM27</accession>
<evidence type="ECO:0000256" key="1">
    <source>
        <dbReference type="SAM" id="MobiDB-lite"/>
    </source>
</evidence>
<proteinExistence type="predicted"/>
<dbReference type="InterPro" id="IPR006502">
    <property type="entry name" value="PDDEXK-like"/>
</dbReference>
<dbReference type="PANTHER" id="PTHR31579">
    <property type="entry name" value="OS03G0796600 PROTEIN"/>
    <property type="match status" value="1"/>
</dbReference>
<dbReference type="EnsemblPlants" id="Bo5g141610.1">
    <property type="protein sequence ID" value="Bo5g141610.1"/>
    <property type="gene ID" value="Bo5g141610"/>
</dbReference>
<dbReference type="GeneID" id="106343767"/>